<dbReference type="InParanoid" id="K5VAY0"/>
<accession>K5VAY0</accession>
<dbReference type="KEGG" id="pco:PHACADRAFT_250893"/>
<organism evidence="1 2">
    <name type="scientific">Phanerochaete carnosa (strain HHB-10118-sp)</name>
    <name type="common">White-rot fungus</name>
    <name type="synonym">Peniophora carnosa</name>
    <dbReference type="NCBI Taxonomy" id="650164"/>
    <lineage>
        <taxon>Eukaryota</taxon>
        <taxon>Fungi</taxon>
        <taxon>Dikarya</taxon>
        <taxon>Basidiomycota</taxon>
        <taxon>Agaricomycotina</taxon>
        <taxon>Agaricomycetes</taxon>
        <taxon>Polyporales</taxon>
        <taxon>Phanerochaetaceae</taxon>
        <taxon>Phanerochaete</taxon>
    </lineage>
</organism>
<reference evidence="1 2" key="1">
    <citation type="journal article" date="2012" name="BMC Genomics">
        <title>Comparative genomics of the white-rot fungi, Phanerochaete carnosa and P. chrysosporium, to elucidate the genetic basis of the distinct wood types they colonize.</title>
        <authorList>
            <person name="Suzuki H."/>
            <person name="MacDonald J."/>
            <person name="Syed K."/>
            <person name="Salamov A."/>
            <person name="Hori C."/>
            <person name="Aerts A."/>
            <person name="Henrissat B."/>
            <person name="Wiebenga A."/>
            <person name="vanKuyk P.A."/>
            <person name="Barry K."/>
            <person name="Lindquist E."/>
            <person name="LaButti K."/>
            <person name="Lapidus A."/>
            <person name="Lucas S."/>
            <person name="Coutinho P."/>
            <person name="Gong Y."/>
            <person name="Samejima M."/>
            <person name="Mahadevan R."/>
            <person name="Abou-Zaid M."/>
            <person name="de Vries R.P."/>
            <person name="Igarashi K."/>
            <person name="Yadav J.S."/>
            <person name="Grigoriev I.V."/>
            <person name="Master E.R."/>
        </authorList>
    </citation>
    <scope>NUCLEOTIDE SEQUENCE [LARGE SCALE GENOMIC DNA]</scope>
    <source>
        <strain evidence="1 2">HHB-10118-sp</strain>
    </source>
</reference>
<dbReference type="HOGENOM" id="CLU_2904920_0_0_1"/>
<proteinExistence type="predicted"/>
<name>K5VAY0_PHACS</name>
<dbReference type="AlphaFoldDB" id="K5VAY0"/>
<dbReference type="Proteomes" id="UP000008370">
    <property type="component" value="Unassembled WGS sequence"/>
</dbReference>
<gene>
    <name evidence="1" type="ORF">PHACADRAFT_250893</name>
</gene>
<evidence type="ECO:0000313" key="2">
    <source>
        <dbReference type="Proteomes" id="UP000008370"/>
    </source>
</evidence>
<keyword evidence="2" id="KW-1185">Reference proteome</keyword>
<dbReference type="EMBL" id="JH930469">
    <property type="protein sequence ID" value="EKM60031.1"/>
    <property type="molecule type" value="Genomic_DNA"/>
</dbReference>
<evidence type="ECO:0000313" key="1">
    <source>
        <dbReference type="EMBL" id="EKM60031.1"/>
    </source>
</evidence>
<dbReference type="GeneID" id="18915054"/>
<dbReference type="RefSeq" id="XP_007392579.1">
    <property type="nucleotide sequence ID" value="XM_007392517.1"/>
</dbReference>
<protein>
    <submittedName>
        <fullName evidence="1">Uncharacterized protein</fullName>
    </submittedName>
</protein>
<sequence>MRSGTQGRHGVKFCCHTVGITRGLCSLRAVPSYQASRILDIFHTEAFFRRIHIDTLELQRPY</sequence>